<evidence type="ECO:0000259" key="3">
    <source>
        <dbReference type="Pfam" id="PF00534"/>
    </source>
</evidence>
<sequence>MTPPTRVAVFAPYYPPAFRGGGPVRSIAALVDSAPEGFAPLVLTADRDLGETERLPVPAGRWTRRDGAEVYYAALGSPLGYVRALRAVRRRRPALIHLNSFMNPRLSIAPLLLWRLGFWGRARVLLAPRGEFGDGALSRRALKKRVYLRLFRLLGLPRRVVWHSTAPHETADIRRLWGEGAVIVERENDTLLPATALTPEPVDGPLRAVFLGRIVEHKGLHLALEALASVTAPVHLGVYGSREDAAYFRRCEELVRRLPAHVTVTFHGPVSPENVVSTLAPHELLVMPTAGENFGHVIAEALSASCVVAVSPHTPWTEVLSEGGGVVVAREVGAWAHALQEQASAAPEDRLRQRRAAGETYERWRARPRPPHVWVSALDVELR</sequence>
<evidence type="ECO:0000313" key="4">
    <source>
        <dbReference type="EMBL" id="MBS0023262.1"/>
    </source>
</evidence>
<comment type="caution">
    <text evidence="4">The sequence shown here is derived from an EMBL/GenBank/DDBJ whole genome shotgun (WGS) entry which is preliminary data.</text>
</comment>
<gene>
    <name evidence="4" type="ORF">KE274_03995</name>
</gene>
<dbReference type="RefSeq" id="WP_211541355.1">
    <property type="nucleotide sequence ID" value="NZ_JAGTUK010000001.1"/>
</dbReference>
<protein>
    <recommendedName>
        <fullName evidence="1">D-inositol 3-phosphate glycosyltransferase</fullName>
    </recommendedName>
</protein>
<feature type="domain" description="Glycosyl transferase family 1" evidence="3">
    <location>
        <begin position="204"/>
        <end position="342"/>
    </location>
</feature>
<dbReference type="Pfam" id="PF00534">
    <property type="entry name" value="Glycos_transf_1"/>
    <property type="match status" value="1"/>
</dbReference>
<dbReference type="PANTHER" id="PTHR45947">
    <property type="entry name" value="SULFOQUINOVOSYL TRANSFERASE SQD2"/>
    <property type="match status" value="1"/>
</dbReference>
<dbReference type="EMBL" id="JAGTUK010000001">
    <property type="protein sequence ID" value="MBS0023262.1"/>
    <property type="molecule type" value="Genomic_DNA"/>
</dbReference>
<evidence type="ECO:0000256" key="2">
    <source>
        <dbReference type="ARBA" id="ARBA00022679"/>
    </source>
</evidence>
<accession>A0ABS5IM10</accession>
<dbReference type="InterPro" id="IPR050194">
    <property type="entry name" value="Glycosyltransferase_grp1"/>
</dbReference>
<dbReference type="CDD" id="cd03801">
    <property type="entry name" value="GT4_PimA-like"/>
    <property type="match status" value="1"/>
</dbReference>
<name>A0ABS5IM10_9MICO</name>
<organism evidence="4 5">
    <name type="scientific">Microbacterium paraoxydans</name>
    <dbReference type="NCBI Taxonomy" id="199592"/>
    <lineage>
        <taxon>Bacteria</taxon>
        <taxon>Bacillati</taxon>
        <taxon>Actinomycetota</taxon>
        <taxon>Actinomycetes</taxon>
        <taxon>Micrococcales</taxon>
        <taxon>Microbacteriaceae</taxon>
        <taxon>Microbacterium</taxon>
    </lineage>
</organism>
<proteinExistence type="predicted"/>
<dbReference type="Proteomes" id="UP000678243">
    <property type="component" value="Unassembled WGS sequence"/>
</dbReference>
<reference evidence="4 5" key="1">
    <citation type="submission" date="2021-04" db="EMBL/GenBank/DDBJ databases">
        <title>Whole genome analysis of root endophytic bacterium Microbacterium paraoxydans ku-mp colonizing RP-bio226 rice variety.</title>
        <authorList>
            <person name="Ulaganathan K."/>
            <person name="Latha B."/>
        </authorList>
    </citation>
    <scope>NUCLEOTIDE SEQUENCE [LARGE SCALE GENOMIC DNA]</scope>
    <source>
        <strain evidence="5">ku-mp</strain>
    </source>
</reference>
<keyword evidence="2" id="KW-0808">Transferase</keyword>
<dbReference type="PANTHER" id="PTHR45947:SF3">
    <property type="entry name" value="SULFOQUINOVOSYL TRANSFERASE SQD2"/>
    <property type="match status" value="1"/>
</dbReference>
<dbReference type="SUPFAM" id="SSF53756">
    <property type="entry name" value="UDP-Glycosyltransferase/glycogen phosphorylase"/>
    <property type="match status" value="1"/>
</dbReference>
<evidence type="ECO:0000256" key="1">
    <source>
        <dbReference type="ARBA" id="ARBA00021292"/>
    </source>
</evidence>
<dbReference type="Gene3D" id="3.40.50.2000">
    <property type="entry name" value="Glycogen Phosphorylase B"/>
    <property type="match status" value="1"/>
</dbReference>
<dbReference type="InterPro" id="IPR001296">
    <property type="entry name" value="Glyco_trans_1"/>
</dbReference>
<keyword evidence="5" id="KW-1185">Reference proteome</keyword>
<evidence type="ECO:0000313" key="5">
    <source>
        <dbReference type="Proteomes" id="UP000678243"/>
    </source>
</evidence>